<sequence>QSIPLFKSHYSIGKSILTLEQEEEEKPNHPSSIIEIAKRNKMKTLFLVEDGMNGFLEAYKNCEESKIKLVFGLRTTVCEDAEDKSKESLDKECKYIILAKNQEGYKRLIKISSAASCDGFYYQPRTDLKTVAKHWSEKDLQLCVPFYDSFLFNNALTFSICFPDFSFTKPVFFLEDNDLPFDYLVREKVERYCKDNKFDTLKTKSIYYENKEDFKAYITFKCINNRTALENPKFDHLCSDEFSFESWKNQQKTGKTKKKSAKEAA</sequence>
<proteinExistence type="predicted"/>
<organism evidence="2">
    <name type="scientific">marine metagenome</name>
    <dbReference type="NCBI Taxonomy" id="408172"/>
    <lineage>
        <taxon>unclassified sequences</taxon>
        <taxon>metagenomes</taxon>
        <taxon>ecological metagenomes</taxon>
    </lineage>
</organism>
<evidence type="ECO:0000259" key="1">
    <source>
        <dbReference type="Pfam" id="PF02811"/>
    </source>
</evidence>
<feature type="non-terminal residue" evidence="2">
    <location>
        <position position="1"/>
    </location>
</feature>
<dbReference type="Pfam" id="PF02811">
    <property type="entry name" value="PHP"/>
    <property type="match status" value="1"/>
</dbReference>
<dbReference type="Gene3D" id="3.20.20.140">
    <property type="entry name" value="Metal-dependent hydrolases"/>
    <property type="match status" value="1"/>
</dbReference>
<dbReference type="GO" id="GO:0006260">
    <property type="term" value="P:DNA replication"/>
    <property type="evidence" value="ECO:0007669"/>
    <property type="project" value="InterPro"/>
</dbReference>
<dbReference type="AlphaFoldDB" id="A0A382UUZ7"/>
<dbReference type="PANTHER" id="PTHR32294:SF0">
    <property type="entry name" value="DNA POLYMERASE III SUBUNIT ALPHA"/>
    <property type="match status" value="1"/>
</dbReference>
<dbReference type="PANTHER" id="PTHR32294">
    <property type="entry name" value="DNA POLYMERASE III SUBUNIT ALPHA"/>
    <property type="match status" value="1"/>
</dbReference>
<dbReference type="InterPro" id="IPR004805">
    <property type="entry name" value="DnaE2/DnaE/PolC"/>
</dbReference>
<gene>
    <name evidence="2" type="ORF">METZ01_LOCUS390884</name>
</gene>
<protein>
    <recommendedName>
        <fullName evidence="1">PHP domain-containing protein</fullName>
    </recommendedName>
</protein>
<evidence type="ECO:0000313" key="2">
    <source>
        <dbReference type="EMBL" id="SVD38030.1"/>
    </source>
</evidence>
<dbReference type="GO" id="GO:0008408">
    <property type="term" value="F:3'-5' exonuclease activity"/>
    <property type="evidence" value="ECO:0007669"/>
    <property type="project" value="InterPro"/>
</dbReference>
<accession>A0A382UUZ7</accession>
<dbReference type="InterPro" id="IPR004013">
    <property type="entry name" value="PHP_dom"/>
</dbReference>
<dbReference type="EMBL" id="UINC01146981">
    <property type="protein sequence ID" value="SVD38030.1"/>
    <property type="molecule type" value="Genomic_DNA"/>
</dbReference>
<name>A0A382UUZ7_9ZZZZ</name>
<feature type="domain" description="PHP" evidence="1">
    <location>
        <begin position="30"/>
        <end position="137"/>
    </location>
</feature>
<reference evidence="2" key="1">
    <citation type="submission" date="2018-05" db="EMBL/GenBank/DDBJ databases">
        <authorList>
            <person name="Lanie J.A."/>
            <person name="Ng W.-L."/>
            <person name="Kazmierczak K.M."/>
            <person name="Andrzejewski T.M."/>
            <person name="Davidsen T.M."/>
            <person name="Wayne K.J."/>
            <person name="Tettelin H."/>
            <person name="Glass J.I."/>
            <person name="Rusch D."/>
            <person name="Podicherti R."/>
            <person name="Tsui H.-C.T."/>
            <person name="Winkler M.E."/>
        </authorList>
    </citation>
    <scope>NUCLEOTIDE SEQUENCE</scope>
</reference>